<reference evidence="1 2" key="1">
    <citation type="submission" date="2022-05" db="EMBL/GenBank/DDBJ databases">
        <authorList>
            <person name="Park J.-S."/>
        </authorList>
    </citation>
    <scope>NUCLEOTIDE SEQUENCE [LARGE SCALE GENOMIC DNA]</scope>
    <source>
        <strain evidence="1 2">2012CJ35-5</strain>
    </source>
</reference>
<gene>
    <name evidence="1" type="ORF">M3P19_10290</name>
</gene>
<dbReference type="Pfam" id="PF07313">
    <property type="entry name" value="AmiA-like"/>
    <property type="match status" value="1"/>
</dbReference>
<proteinExistence type="predicted"/>
<accession>A0ABT0PT59</accession>
<organism evidence="1 2">
    <name type="scientific">Flagellimonas spongiicola</name>
    <dbReference type="NCBI Taxonomy" id="2942208"/>
    <lineage>
        <taxon>Bacteria</taxon>
        <taxon>Pseudomonadati</taxon>
        <taxon>Bacteroidota</taxon>
        <taxon>Flavobacteriia</taxon>
        <taxon>Flavobacteriales</taxon>
        <taxon>Flavobacteriaceae</taxon>
        <taxon>Flagellimonas</taxon>
    </lineage>
</organism>
<evidence type="ECO:0000313" key="2">
    <source>
        <dbReference type="Proteomes" id="UP001203607"/>
    </source>
</evidence>
<dbReference type="Gene3D" id="2.30.260.10">
    <property type="entry name" value="putative xylanase like domain"/>
    <property type="match status" value="1"/>
</dbReference>
<dbReference type="Proteomes" id="UP001203607">
    <property type="component" value="Unassembled WGS sequence"/>
</dbReference>
<dbReference type="InterPro" id="IPR010846">
    <property type="entry name" value="AmiA-like"/>
</dbReference>
<dbReference type="Gene3D" id="1.10.3670.10">
    <property type="entry name" value="Putative xylanase like domain"/>
    <property type="match status" value="1"/>
</dbReference>
<name>A0ABT0PT59_9FLAO</name>
<sequence length="281" mass="31426">MKHTISILLLLFLVQFSLGQVKYTAKDSLVFLEKAKLISTIEAGSNSELIQQLGASFLDTPYVEKTLEIGDTEQLVVNLQGLDCTTYVENVMAFGLLHKNRQNNFEAFTENLETIRYRNGKLNGYPSRLHYFTDWIRNNEGKGLVRDVTSELGGSELAKPIDFMGTHRPLYPFLVDDKNYNAILQVEESLAQHALCILPQEKIEANEDLIQTGDIIALATSIKGLDVTHTGFAVRKNGRIHLMHASIQGSVRITEVPLVDYLKKIKSNIGIIVARPTLLSP</sequence>
<dbReference type="SUPFAM" id="SSF54001">
    <property type="entry name" value="Cysteine proteinases"/>
    <property type="match status" value="1"/>
</dbReference>
<dbReference type="InterPro" id="IPR038765">
    <property type="entry name" value="Papain-like_cys_pep_sf"/>
</dbReference>
<protein>
    <submittedName>
        <fullName evidence="1">DUF1460 domain-containing protein</fullName>
    </submittedName>
</protein>
<evidence type="ECO:0000313" key="1">
    <source>
        <dbReference type="EMBL" id="MCL6274401.1"/>
    </source>
</evidence>
<keyword evidence="2" id="KW-1185">Reference proteome</keyword>
<dbReference type="EMBL" id="JAMFMA010000002">
    <property type="protein sequence ID" value="MCL6274401.1"/>
    <property type="molecule type" value="Genomic_DNA"/>
</dbReference>
<dbReference type="RefSeq" id="WP_249657581.1">
    <property type="nucleotide sequence ID" value="NZ_JAMFMA010000002.1"/>
</dbReference>
<comment type="caution">
    <text evidence="1">The sequence shown here is derived from an EMBL/GenBank/DDBJ whole genome shotgun (WGS) entry which is preliminary data.</text>
</comment>